<protein>
    <recommendedName>
        <fullName evidence="6">Copper chaperone PCu(A)C</fullName>
    </recommendedName>
</protein>
<keyword evidence="4" id="KW-1185">Reference proteome</keyword>
<evidence type="ECO:0000256" key="1">
    <source>
        <dbReference type="SAM" id="SignalP"/>
    </source>
</evidence>
<sequence length="151" mass="15638">MKKALFLIAAASAFGLAGPTLLAHTDDVLETQKAPNGGQLRMAGVYHYELVVAKDSKEAKDNAVVVYVTDHDGKKVATSGASGTATILAGKAKATATLAPDGDNRLKGMAKYLSAPDMKVVVSITVPGKAAEQARFTPLAAAKDGHTDHKH</sequence>
<keyword evidence="1" id="KW-0732">Signal</keyword>
<accession>A0A7D5NDX6</accession>
<gene>
    <name evidence="2" type="ORF">AW06_001127</name>
    <name evidence="3" type="ORF">HWD57_22485</name>
</gene>
<feature type="signal peptide" evidence="1">
    <location>
        <begin position="1"/>
        <end position="22"/>
    </location>
</feature>
<evidence type="ECO:0000313" key="2">
    <source>
        <dbReference type="EMBL" id="KFB77752.1"/>
    </source>
</evidence>
<dbReference type="RefSeq" id="WP_034946228.1">
    <property type="nucleotide sequence ID" value="NZ_JDST02000018.1"/>
</dbReference>
<reference evidence="3 5" key="2">
    <citation type="journal article" date="2019" name="Microbiome">
        <title>Annotated bacterial chromosomes from frame-shift-corrected long-read metagenomic data.</title>
        <authorList>
            <person name="Arumugam K."/>
            <person name="Bagci C."/>
            <person name="Bessarab I."/>
            <person name="Beier S."/>
            <person name="Buchfink B."/>
            <person name="Gorska A."/>
            <person name="Qiu G."/>
            <person name="Huson D.H."/>
            <person name="Williams R.B.H."/>
        </authorList>
    </citation>
    <scope>NUCLEOTIDE SEQUENCE [LARGE SCALE GENOMIC DNA]</scope>
    <source>
        <strain evidence="3">SSA1</strain>
    </source>
</reference>
<dbReference type="AlphaFoldDB" id="A0A080M8Y2"/>
<dbReference type="KEGG" id="acog:HWD57_22485"/>
<organism evidence="2 4">
    <name type="scientific">Candidatus Accumulibacter cognatus</name>
    <dbReference type="NCBI Taxonomy" id="2954383"/>
    <lineage>
        <taxon>Bacteria</taxon>
        <taxon>Pseudomonadati</taxon>
        <taxon>Pseudomonadota</taxon>
        <taxon>Betaproteobacteria</taxon>
        <taxon>Candidatus Accumulibacter</taxon>
    </lineage>
</organism>
<dbReference type="Proteomes" id="UP000509684">
    <property type="component" value="Chromosome"/>
</dbReference>
<dbReference type="Proteomes" id="UP000021315">
    <property type="component" value="Unassembled WGS sequence"/>
</dbReference>
<dbReference type="EMBL" id="JDST02000018">
    <property type="protein sequence ID" value="KFB77752.1"/>
    <property type="molecule type" value="Genomic_DNA"/>
</dbReference>
<proteinExistence type="predicted"/>
<evidence type="ECO:0000313" key="5">
    <source>
        <dbReference type="Proteomes" id="UP000509684"/>
    </source>
</evidence>
<reference evidence="2 4" key="1">
    <citation type="submission" date="2014-02" db="EMBL/GenBank/DDBJ databases">
        <title>Expanding our view of genomic diversity in Candidatus Accumulibacter clades.</title>
        <authorList>
            <person name="Skennerton C.T."/>
            <person name="Barr J.J."/>
            <person name="Slater F.R."/>
            <person name="Bond P.L."/>
            <person name="Tyson G.W."/>
        </authorList>
    </citation>
    <scope>NUCLEOTIDE SEQUENCE [LARGE SCALE GENOMIC DNA]</scope>
    <source>
        <strain evidence="4">SK-02</strain>
    </source>
</reference>
<evidence type="ECO:0000313" key="3">
    <source>
        <dbReference type="EMBL" id="QLH52234.1"/>
    </source>
</evidence>
<evidence type="ECO:0008006" key="6">
    <source>
        <dbReference type="Google" id="ProtNLM"/>
    </source>
</evidence>
<accession>A0A080M8Y2</accession>
<dbReference type="STRING" id="1453999.AW06_001127"/>
<evidence type="ECO:0000313" key="4">
    <source>
        <dbReference type="Proteomes" id="UP000021315"/>
    </source>
</evidence>
<dbReference type="EMBL" id="CP058708">
    <property type="protein sequence ID" value="QLH52234.1"/>
    <property type="molecule type" value="Genomic_DNA"/>
</dbReference>
<reference evidence="3" key="3">
    <citation type="submission" date="2020-06" db="EMBL/GenBank/DDBJ databases">
        <authorList>
            <person name="Arumugam K."/>
            <person name="Besarab I."/>
            <person name="Haryono M."/>
            <person name="Bagci C."/>
            <person name="Beier S."/>
            <person name="Buchfink B."/>
            <person name="Gorska A."/>
            <person name="Qiu G."/>
            <person name="Huson D.H."/>
            <person name="Williams R.B."/>
        </authorList>
    </citation>
    <scope>NUCLEOTIDE SEQUENCE</scope>
    <source>
        <strain evidence="3">SSA1</strain>
    </source>
</reference>
<feature type="chain" id="PRO_5001751111" description="Copper chaperone PCu(A)C" evidence="1">
    <location>
        <begin position="23"/>
        <end position="151"/>
    </location>
</feature>
<name>A0A080M8Y2_9PROT</name>